<dbReference type="Pfam" id="PF05711">
    <property type="entry name" value="TylF"/>
    <property type="match status" value="1"/>
</dbReference>
<dbReference type="AlphaFoldDB" id="A0A0F9IDE7"/>
<comment type="caution">
    <text evidence="1">The sequence shown here is derived from an EMBL/GenBank/DDBJ whole genome shotgun (WGS) entry which is preliminary data.</text>
</comment>
<dbReference type="SUPFAM" id="SSF53335">
    <property type="entry name" value="S-adenosyl-L-methionine-dependent methyltransferases"/>
    <property type="match status" value="1"/>
</dbReference>
<dbReference type="PANTHER" id="PTHR40036:SF1">
    <property type="entry name" value="MACROCIN O-METHYLTRANSFERASE"/>
    <property type="match status" value="1"/>
</dbReference>
<dbReference type="InterPro" id="IPR029063">
    <property type="entry name" value="SAM-dependent_MTases_sf"/>
</dbReference>
<dbReference type="InterPro" id="IPR008884">
    <property type="entry name" value="TylF_MeTrfase"/>
</dbReference>
<reference evidence="1" key="1">
    <citation type="journal article" date="2015" name="Nature">
        <title>Complex archaea that bridge the gap between prokaryotes and eukaryotes.</title>
        <authorList>
            <person name="Spang A."/>
            <person name="Saw J.H."/>
            <person name="Jorgensen S.L."/>
            <person name="Zaremba-Niedzwiedzka K."/>
            <person name="Martijn J."/>
            <person name="Lind A.E."/>
            <person name="van Eijk R."/>
            <person name="Schleper C."/>
            <person name="Guy L."/>
            <person name="Ettema T.J."/>
        </authorList>
    </citation>
    <scope>NUCLEOTIDE SEQUENCE</scope>
</reference>
<proteinExistence type="predicted"/>
<gene>
    <name evidence="1" type="ORF">LCGC14_1592950</name>
</gene>
<name>A0A0F9IDE7_9ZZZZ</name>
<dbReference type="Gene3D" id="3.40.50.150">
    <property type="entry name" value="Vaccinia Virus protein VP39"/>
    <property type="match status" value="1"/>
</dbReference>
<protein>
    <recommendedName>
        <fullName evidence="2">Macrocin O-methyltransferase</fullName>
    </recommendedName>
</protein>
<accession>A0A0F9IDE7</accession>
<dbReference type="EMBL" id="LAZR01012674">
    <property type="protein sequence ID" value="KKM25641.1"/>
    <property type="molecule type" value="Genomic_DNA"/>
</dbReference>
<evidence type="ECO:0000313" key="1">
    <source>
        <dbReference type="EMBL" id="KKM25641.1"/>
    </source>
</evidence>
<dbReference type="PANTHER" id="PTHR40036">
    <property type="entry name" value="MACROCIN O-METHYLTRANSFERASE"/>
    <property type="match status" value="1"/>
</dbReference>
<organism evidence="1">
    <name type="scientific">marine sediment metagenome</name>
    <dbReference type="NCBI Taxonomy" id="412755"/>
    <lineage>
        <taxon>unclassified sequences</taxon>
        <taxon>metagenomes</taxon>
        <taxon>ecological metagenomes</taxon>
    </lineage>
</organism>
<evidence type="ECO:0008006" key="2">
    <source>
        <dbReference type="Google" id="ProtNLM"/>
    </source>
</evidence>
<sequence length="416" mass="48746">MDIDITTTATIRPEILAQTLDSFRTNLLKGKHNYRLIINIDPIGEKDKTQEDALKVARSFFPNIMYNMPEECSFTKAVIWCWKQAKTNYVFNLEDDWCLLDLIDIDYLLQEMDNHLEYSSFHLNHLSAEKFKILANKDNMTLSVPFTEQRVISLSPSFFRLSYIETVRNELVSYEDPEKQLNKQGTKEAKQASYTDRNYERIAYDIGRKWTHKYNYTKWPKSLRGSTEWLQVQPNTMCYIKQIGLCAHLSGDVAECGTYRGSNLRFFANKLFYAGPGKKIHAFDSFCGFPKDAVDKIDLSRFDDVDHEKVIRKLECYSNIVVHKGLFEDTLSSVSDLQFCCVILDCNLYESYKICMTFFYPRLVNGGVMILDEYYSKRYPLARVAVDDFFADKPEKPEMFHLEDNGWERWRVVKQL</sequence>